<dbReference type="VEuPathDB" id="FungiDB:A1O9_09705"/>
<name>A0A072P5H4_9EURO</name>
<organism evidence="2 3">
    <name type="scientific">Exophiala aquamarina CBS 119918</name>
    <dbReference type="NCBI Taxonomy" id="1182545"/>
    <lineage>
        <taxon>Eukaryota</taxon>
        <taxon>Fungi</taxon>
        <taxon>Dikarya</taxon>
        <taxon>Ascomycota</taxon>
        <taxon>Pezizomycotina</taxon>
        <taxon>Eurotiomycetes</taxon>
        <taxon>Chaetothyriomycetidae</taxon>
        <taxon>Chaetothyriales</taxon>
        <taxon>Herpotrichiellaceae</taxon>
        <taxon>Exophiala</taxon>
    </lineage>
</organism>
<evidence type="ECO:0000313" key="3">
    <source>
        <dbReference type="Proteomes" id="UP000027920"/>
    </source>
</evidence>
<evidence type="ECO:0000313" key="2">
    <source>
        <dbReference type="EMBL" id="KEF54538.1"/>
    </source>
</evidence>
<feature type="compositionally biased region" description="Low complexity" evidence="1">
    <location>
        <begin position="735"/>
        <end position="749"/>
    </location>
</feature>
<dbReference type="STRING" id="1182545.A0A072P5H4"/>
<reference evidence="2 3" key="1">
    <citation type="submission" date="2013-03" db="EMBL/GenBank/DDBJ databases">
        <title>The Genome Sequence of Exophiala aquamarina CBS 119918.</title>
        <authorList>
            <consortium name="The Broad Institute Genomics Platform"/>
            <person name="Cuomo C."/>
            <person name="de Hoog S."/>
            <person name="Gorbushina A."/>
            <person name="Walker B."/>
            <person name="Young S.K."/>
            <person name="Zeng Q."/>
            <person name="Gargeya S."/>
            <person name="Fitzgerald M."/>
            <person name="Haas B."/>
            <person name="Abouelleil A."/>
            <person name="Allen A.W."/>
            <person name="Alvarado L."/>
            <person name="Arachchi H.M."/>
            <person name="Berlin A.M."/>
            <person name="Chapman S.B."/>
            <person name="Gainer-Dewar J."/>
            <person name="Goldberg J."/>
            <person name="Griggs A."/>
            <person name="Gujja S."/>
            <person name="Hansen M."/>
            <person name="Howarth C."/>
            <person name="Imamovic A."/>
            <person name="Ireland A."/>
            <person name="Larimer J."/>
            <person name="McCowan C."/>
            <person name="Murphy C."/>
            <person name="Pearson M."/>
            <person name="Poon T.W."/>
            <person name="Priest M."/>
            <person name="Roberts A."/>
            <person name="Saif S."/>
            <person name="Shea T."/>
            <person name="Sisk P."/>
            <person name="Sykes S."/>
            <person name="Wortman J."/>
            <person name="Nusbaum C."/>
            <person name="Birren B."/>
        </authorList>
    </citation>
    <scope>NUCLEOTIDE SEQUENCE [LARGE SCALE GENOMIC DNA]</scope>
    <source>
        <strain evidence="2 3">CBS 119918</strain>
    </source>
</reference>
<feature type="region of interest" description="Disordered" evidence="1">
    <location>
        <begin position="1015"/>
        <end position="1041"/>
    </location>
</feature>
<dbReference type="HOGENOM" id="CLU_001347_1_0_1"/>
<feature type="compositionally biased region" description="Polar residues" evidence="1">
    <location>
        <begin position="903"/>
        <end position="939"/>
    </location>
</feature>
<dbReference type="EMBL" id="AMGV01000010">
    <property type="protein sequence ID" value="KEF54538.1"/>
    <property type="molecule type" value="Genomic_DNA"/>
</dbReference>
<gene>
    <name evidence="2" type="ORF">A1O9_09705</name>
</gene>
<keyword evidence="3" id="KW-1185">Reference proteome</keyword>
<dbReference type="GeneID" id="25284613"/>
<dbReference type="Proteomes" id="UP000027920">
    <property type="component" value="Unassembled WGS sequence"/>
</dbReference>
<sequence length="1350" mass="151013">MRVHFEEFAAQLRLRRHHEHRKRILSSRKRHLQNAVALSARLHRVGSWVHVGLVQISTQGDAAGFSRVHQHMQDLIDLCLSQWSHEIQALDVQPSSKSADNESFLNQLQPAIRADCLDLIHTLRAKPSFLVEKFKAMSAAQISALSTFPRFSKLSDSVLSSLSQNRGRNSQRKRIKAYSKELEEYASSFERSNPLSFLLHNVYGTSDDLRSHESRLRISTWSSICASLMMESEPAYDEIIGHVLFAFASLYQWQIKDRLELFLMKILQEGAFLLDRPETSASASQFEFVGNFDAFGTPQAQEFFNEAVKDLLQLLACDDGIPPGALHLSRAIMAKLPSVEDQLKFRGDFIFKWFMRDFLRIALEFPEDEGMLLQFHISDKKRGLLLHHLYDRTSSRAGDVYSSVRSQPVDPAVHCYVDLLIDQVQPYGQYFDPYDASSPSQPRGTLYSPSYVSICAADITHILDSLSPQFIHTSSTWDSFMSSSHSAFSMQYPISRTSGRFDKLRQAVLATIEPGHSSKNVHPCQEHWATLIVSATGQLQELPDLHSTHQKTTHLVKNLDTAQDAAVHLVEGLSTSDQQHPGTPTIRMGQSLSEMFTKERIIAQVQTDSVAALYWHTAHEFLRLQYPVTFLTGDDTKVLAPIIAALRDSDHGISDGITQLEEQVADLESSFTAARARLTRLMTAVEKLRLKVWYAMNVVISIEYEGAKNISTALNNMASSTPWSPEFVQDGREASGSSRPSTSGTSTSSFFDQPRIDTMTILKAPKEYGGPRKLSDPQIDMTRKWLKRVDNFCKGEERIHRFCMEVKLATKKLVGETMSDSPVLWSSELFAREKVLYDEQASAVYSAQPSTRAPSVMSEPLSSSPFPNRFGLLGFRSSFYSQSSSRAGSDLASLISSPGRAPTVTTLDTGNTIFTPPQSNPRSATSISSRSRPASTFEGTNLGRPMDHSAEKARFLENLQQGLTCMLLSDLGCLVWSLGSETDTWMSTVRATQSVSDRLRQRALMARLMAESETSINANHLQGRNPGHARKRSQSSGAAADASPIITRASVLDTIETVLNDPTEDGDPSKFTFRRAFEDILARVSQHVDPNLKLKAIGDFRHLSLLLRKSLMARSGTDAERGETTRRRSLNPSLLTANMERIYTKENRTRLLDAGPDNTEESDTVQLLKRLLFVLCPRTIFRDLQYISAFVSSHTLDNTETGRAFLHVGLATLAWKDEVCRGMVDVADRIVVKDSTKRQNSGDREKEVSIAKAAEYWMIAAREGNAIAQRELASLYLTHPESTPVISMPLALGSDIFKSEMMWTEKGERATRHSSQALCLALHWMQHAANNGDAVARTKLSERQAGRSIR</sequence>
<protein>
    <submittedName>
        <fullName evidence="2">Uncharacterized protein</fullName>
    </submittedName>
</protein>
<comment type="caution">
    <text evidence="2">The sequence shown here is derived from an EMBL/GenBank/DDBJ whole genome shotgun (WGS) entry which is preliminary data.</text>
</comment>
<dbReference type="InterPro" id="IPR011990">
    <property type="entry name" value="TPR-like_helical_dom_sf"/>
</dbReference>
<evidence type="ECO:0000256" key="1">
    <source>
        <dbReference type="SAM" id="MobiDB-lite"/>
    </source>
</evidence>
<dbReference type="OrthoDB" id="3548913at2759"/>
<proteinExistence type="predicted"/>
<dbReference type="PANTHER" id="PTHR42064">
    <property type="entry name" value="YALI0F28677P"/>
    <property type="match status" value="1"/>
</dbReference>
<accession>A0A072P5H4</accession>
<feature type="region of interest" description="Disordered" evidence="1">
    <location>
        <begin position="891"/>
        <end position="945"/>
    </location>
</feature>
<dbReference type="PANTHER" id="PTHR42064:SF1">
    <property type="entry name" value="YALI0F28677P"/>
    <property type="match status" value="1"/>
</dbReference>
<feature type="region of interest" description="Disordered" evidence="1">
    <location>
        <begin position="724"/>
        <end position="751"/>
    </location>
</feature>
<dbReference type="Gene3D" id="1.25.40.10">
    <property type="entry name" value="Tetratricopeptide repeat domain"/>
    <property type="match status" value="1"/>
</dbReference>
<dbReference type="RefSeq" id="XP_013257128.1">
    <property type="nucleotide sequence ID" value="XM_013401674.1"/>
</dbReference>